<dbReference type="RefSeq" id="WP_086950824.1">
    <property type="nucleotide sequence ID" value="NZ_FWFD01000007.1"/>
</dbReference>
<accession>A0A1X6WLS9</accession>
<dbReference type="Gene3D" id="3.40.50.300">
    <property type="entry name" value="P-loop containing nucleotide triphosphate hydrolases"/>
    <property type="match status" value="1"/>
</dbReference>
<reference evidence="2" key="1">
    <citation type="submission" date="2017-02" db="EMBL/GenBank/DDBJ databases">
        <authorList>
            <person name="Dridi B."/>
        </authorList>
    </citation>
    <scope>NUCLEOTIDE SEQUENCE [LARGE SCALE GENOMIC DNA]</scope>
    <source>
        <strain evidence="2">bH819</strain>
    </source>
</reference>
<dbReference type="EMBL" id="FWFD01000007">
    <property type="protein sequence ID" value="SLM85192.1"/>
    <property type="molecule type" value="Genomic_DNA"/>
</dbReference>
<dbReference type="AlphaFoldDB" id="A0A1X6WLS9"/>
<dbReference type="SUPFAM" id="SSF52540">
    <property type="entry name" value="P-loop containing nucleoside triphosphate hydrolases"/>
    <property type="match status" value="1"/>
</dbReference>
<gene>
    <name evidence="1" type="ORF">FM121_03775</name>
</gene>
<dbReference type="OrthoDB" id="1201990at2"/>
<name>A0A1X6WLS9_9ENTE</name>
<dbReference type="PANTHER" id="PTHR37816">
    <property type="entry name" value="YALI0E33011P"/>
    <property type="match status" value="1"/>
</dbReference>
<evidence type="ECO:0000313" key="2">
    <source>
        <dbReference type="Proteomes" id="UP000195918"/>
    </source>
</evidence>
<protein>
    <submittedName>
        <fullName evidence="1">DNA topology modulation protein</fullName>
    </submittedName>
</protein>
<organism evidence="1 2">
    <name type="scientific">Vagococcus fluvialis bH819</name>
    <dbReference type="NCBI Taxonomy" id="1255619"/>
    <lineage>
        <taxon>Bacteria</taxon>
        <taxon>Bacillati</taxon>
        <taxon>Bacillota</taxon>
        <taxon>Bacilli</taxon>
        <taxon>Lactobacillales</taxon>
        <taxon>Enterococcaceae</taxon>
        <taxon>Vagococcus</taxon>
    </lineage>
</organism>
<dbReference type="InterPro" id="IPR027417">
    <property type="entry name" value="P-loop_NTPase"/>
</dbReference>
<dbReference type="NCBIfam" id="NF005994">
    <property type="entry name" value="PRK08118.1"/>
    <property type="match status" value="1"/>
</dbReference>
<dbReference type="Proteomes" id="UP000195918">
    <property type="component" value="Unassembled WGS sequence"/>
</dbReference>
<dbReference type="InterPro" id="IPR052922">
    <property type="entry name" value="Cytidylate_Kinase-2"/>
</dbReference>
<proteinExistence type="predicted"/>
<sequence length="166" mass="19572">MNKVIIVGSSGAGKSTFAIQLQEKTNLPLFHLDKLFWKPGWILSSKEEQITIQKKLIEKEQWIIDGNYGDTLDLRITACDTIIFIDPPRTVCLYQVLKRNKMYKNSPRPDMNEGCPEKVDWDFLKWTWHFKNTQRVALIKKLNNVYREKNIVILKSRKEVNNYLKD</sequence>
<keyword evidence="2" id="KW-1185">Reference proteome</keyword>
<evidence type="ECO:0000313" key="1">
    <source>
        <dbReference type="EMBL" id="SLM85192.1"/>
    </source>
</evidence>
<dbReference type="PANTHER" id="PTHR37816:SF3">
    <property type="entry name" value="MODULATES DNA TOPOLOGY"/>
    <property type="match status" value="1"/>
</dbReference>